<proteinExistence type="predicted"/>
<dbReference type="Pfam" id="PF13714">
    <property type="entry name" value="PEP_mutase"/>
    <property type="match status" value="1"/>
</dbReference>
<dbReference type="SUPFAM" id="SSF51621">
    <property type="entry name" value="Phosphoenolpyruvate/pyruvate domain"/>
    <property type="match status" value="1"/>
</dbReference>
<dbReference type="EMBL" id="CP097635">
    <property type="protein sequence ID" value="URI07117.1"/>
    <property type="molecule type" value="Genomic_DNA"/>
</dbReference>
<evidence type="ECO:0000313" key="2">
    <source>
        <dbReference type="Proteomes" id="UP001056201"/>
    </source>
</evidence>
<name>A0ABY4S1T4_AQUTE</name>
<keyword evidence="2" id="KW-1185">Reference proteome</keyword>
<protein>
    <submittedName>
        <fullName evidence="1">Isocitrate lyase/PEP mutase family protein</fullName>
    </submittedName>
</protein>
<dbReference type="CDD" id="cd00377">
    <property type="entry name" value="ICL_PEPM"/>
    <property type="match status" value="1"/>
</dbReference>
<sequence length="298" mass="32325">MTDARPTMTRQQLRRRVQSGPTFWFAGAQDALSALLVDQSDFDGVFSTGFGIAASLLGQPDMELYTLSENVQVVDHMAAVVRKPIFADADTGYGNVLNMGRTVRAFEKAGVAALSIEDQVSPKRCPAAAAQSLVVPLHEALARIHAAVDARQDPDLLIVARTDVADPQEAIDRASRLAEAGADLIQPISRTFSRYEDLVRLREACGRPLSLQLMEGTWMAQLQRSQIEAVAAFATYPIVSLLTIVHAMQANLAALAARRGEPMGELPCGRSSMAAFKQTIGWERLEQRQAAYEATTVG</sequence>
<dbReference type="PANTHER" id="PTHR42905:SF5">
    <property type="entry name" value="CARBOXYVINYL-CARBOXYPHOSPHONATE PHOSPHORYLMUTASE, CHLOROPLASTIC"/>
    <property type="match status" value="1"/>
</dbReference>
<dbReference type="RefSeq" id="WP_250195382.1">
    <property type="nucleotide sequence ID" value="NZ_CP097635.1"/>
</dbReference>
<dbReference type="InterPro" id="IPR039556">
    <property type="entry name" value="ICL/PEPM"/>
</dbReference>
<gene>
    <name evidence="1" type="ORF">MW290_00385</name>
</gene>
<organism evidence="1 2">
    <name type="scientific">Aquincola tertiaricarbonis</name>
    <dbReference type="NCBI Taxonomy" id="391953"/>
    <lineage>
        <taxon>Bacteria</taxon>
        <taxon>Pseudomonadati</taxon>
        <taxon>Pseudomonadota</taxon>
        <taxon>Betaproteobacteria</taxon>
        <taxon>Burkholderiales</taxon>
        <taxon>Sphaerotilaceae</taxon>
        <taxon>Aquincola</taxon>
    </lineage>
</organism>
<evidence type="ECO:0000313" key="1">
    <source>
        <dbReference type="EMBL" id="URI07117.1"/>
    </source>
</evidence>
<reference evidence="1" key="1">
    <citation type="submission" date="2022-05" db="EMBL/GenBank/DDBJ databases">
        <title>An RpoN-dependent PEP-CTERM gene is involved in floc formation of an Aquincola tertiaricarbonis strain.</title>
        <authorList>
            <person name="Qiu D."/>
            <person name="Xia M."/>
        </authorList>
    </citation>
    <scope>NUCLEOTIDE SEQUENCE</scope>
    <source>
        <strain evidence="1">RN12</strain>
    </source>
</reference>
<dbReference type="PANTHER" id="PTHR42905">
    <property type="entry name" value="PHOSPHOENOLPYRUVATE CARBOXYLASE"/>
    <property type="match status" value="1"/>
</dbReference>
<dbReference type="Gene3D" id="3.20.20.60">
    <property type="entry name" value="Phosphoenolpyruvate-binding domains"/>
    <property type="match status" value="1"/>
</dbReference>
<keyword evidence="1" id="KW-0456">Lyase</keyword>
<accession>A0ABY4S1T4</accession>
<dbReference type="GO" id="GO:0016829">
    <property type="term" value="F:lyase activity"/>
    <property type="evidence" value="ECO:0007669"/>
    <property type="project" value="UniProtKB-KW"/>
</dbReference>
<dbReference type="Proteomes" id="UP001056201">
    <property type="component" value="Chromosome 1"/>
</dbReference>
<dbReference type="InterPro" id="IPR040442">
    <property type="entry name" value="Pyrv_kinase-like_dom_sf"/>
</dbReference>
<dbReference type="InterPro" id="IPR015813">
    <property type="entry name" value="Pyrv/PenolPyrv_kinase-like_dom"/>
</dbReference>